<dbReference type="PRINTS" id="PR00682">
    <property type="entry name" value="IPNSYNTHASE"/>
</dbReference>
<dbReference type="InterPro" id="IPR026992">
    <property type="entry name" value="DIOX_N"/>
</dbReference>
<keyword evidence="4" id="KW-0223">Dioxygenase</keyword>
<reference evidence="4" key="2">
    <citation type="submission" date="2019-10" db="EMBL/GenBank/DDBJ databases">
        <title>Conservation and host-specific expression of non-tandemly repeated heterogenous ribosome RNA gene in arbuscular mycorrhizal fungi.</title>
        <authorList>
            <person name="Maeda T."/>
            <person name="Kobayashi Y."/>
            <person name="Nakagawa T."/>
            <person name="Ezawa T."/>
            <person name="Yamaguchi K."/>
            <person name="Bino T."/>
            <person name="Nishimoto Y."/>
            <person name="Shigenobu S."/>
            <person name="Kawaguchi M."/>
        </authorList>
    </citation>
    <scope>NUCLEOTIDE SEQUENCE</scope>
    <source>
        <strain evidence="4">HR1</strain>
    </source>
</reference>
<evidence type="ECO:0000313" key="4">
    <source>
        <dbReference type="EMBL" id="GES86196.1"/>
    </source>
</evidence>
<accession>A0A2Z6RLB4</accession>
<dbReference type="InterPro" id="IPR044861">
    <property type="entry name" value="IPNS-like_FE2OG_OXY"/>
</dbReference>
<dbReference type="Proteomes" id="UP000247702">
    <property type="component" value="Unassembled WGS sequence"/>
</dbReference>
<gene>
    <name evidence="4" type="ORF">RCL2_001325900</name>
    <name evidence="3" type="ORF">RclHR1_00050032</name>
</gene>
<protein>
    <submittedName>
        <fullName evidence="4">Probable 2-oxoglutarate-dependent dioxygenase At3g50210 isoform X1</fullName>
    </submittedName>
</protein>
<dbReference type="Proteomes" id="UP000615446">
    <property type="component" value="Unassembled WGS sequence"/>
</dbReference>
<keyword evidence="1" id="KW-0560">Oxidoreductase</keyword>
<evidence type="ECO:0000256" key="1">
    <source>
        <dbReference type="RuleBase" id="RU003682"/>
    </source>
</evidence>
<dbReference type="PROSITE" id="PS51471">
    <property type="entry name" value="FE2OG_OXY"/>
    <property type="match status" value="1"/>
</dbReference>
<name>A0A2Z6RLB4_9GLOM</name>
<keyword evidence="1" id="KW-0408">Iron</keyword>
<dbReference type="InterPro" id="IPR050231">
    <property type="entry name" value="Iron_ascorbate_oxido_reductase"/>
</dbReference>
<comment type="caution">
    <text evidence="3">The sequence shown here is derived from an EMBL/GenBank/DDBJ whole genome shotgun (WGS) entry which is preliminary data.</text>
</comment>
<proteinExistence type="inferred from homology"/>
<dbReference type="Pfam" id="PF14226">
    <property type="entry name" value="DIOX_N"/>
    <property type="match status" value="1"/>
</dbReference>
<dbReference type="PANTHER" id="PTHR47990">
    <property type="entry name" value="2-OXOGLUTARATE (2OG) AND FE(II)-DEPENDENT OXYGENASE SUPERFAMILY PROTEIN-RELATED"/>
    <property type="match status" value="1"/>
</dbReference>
<dbReference type="InterPro" id="IPR027443">
    <property type="entry name" value="IPNS-like_sf"/>
</dbReference>
<dbReference type="OrthoDB" id="288590at2759"/>
<evidence type="ECO:0000313" key="3">
    <source>
        <dbReference type="EMBL" id="GBC03124.1"/>
    </source>
</evidence>
<dbReference type="GO" id="GO:0046872">
    <property type="term" value="F:metal ion binding"/>
    <property type="evidence" value="ECO:0007669"/>
    <property type="project" value="UniProtKB-KW"/>
</dbReference>
<dbReference type="GO" id="GO:0051213">
    <property type="term" value="F:dioxygenase activity"/>
    <property type="evidence" value="ECO:0007669"/>
    <property type="project" value="UniProtKB-KW"/>
</dbReference>
<evidence type="ECO:0000259" key="2">
    <source>
        <dbReference type="PROSITE" id="PS51471"/>
    </source>
</evidence>
<reference evidence="3 5" key="1">
    <citation type="submission" date="2017-11" db="EMBL/GenBank/DDBJ databases">
        <title>The genome of Rhizophagus clarus HR1 reveals common genetic basis of auxotrophy among arbuscular mycorrhizal fungi.</title>
        <authorList>
            <person name="Kobayashi Y."/>
        </authorList>
    </citation>
    <scope>NUCLEOTIDE SEQUENCE [LARGE SCALE GENOMIC DNA]</scope>
    <source>
        <strain evidence="3 5">HR1</strain>
    </source>
</reference>
<feature type="domain" description="Fe2OG dioxygenase" evidence="2">
    <location>
        <begin position="179"/>
        <end position="284"/>
    </location>
</feature>
<dbReference type="AlphaFoldDB" id="A0A2Z6RLB4"/>
<dbReference type="EMBL" id="BLAL01000160">
    <property type="protein sequence ID" value="GES86196.1"/>
    <property type="molecule type" value="Genomic_DNA"/>
</dbReference>
<dbReference type="Pfam" id="PF03171">
    <property type="entry name" value="2OG-FeII_Oxy"/>
    <property type="match status" value="1"/>
</dbReference>
<sequence>MPSQFKLPIIDVSPFTTDSSDSNSQTAKLEVARQIHDACRNVGFFYLIGHNVPQEIIDKTLKLGYEFFHLPEEEKINYSITKQDNARGYQRLGEGVTKYQRDWNEALDFYKPVPRTHPLALKKLPIGGENQWPENPSELRAVFSEYKDYMLKLGAQVMNAIALSLGLEENFFDKFLDDCFWVMRISGYPDLRNAVGIDRVGVSLGEHTDYGLLTFLNQDDTKGALQVQTADGDWINADPLPGAFVVNICDMLNIWTNNLYKSTLHRVIHKGDRYRVTVPFFYEPNYNARIEPLEACLKIDPVKHHEPVVFGEHLLNKVSGNFEITESY</sequence>
<comment type="similarity">
    <text evidence="1">Belongs to the iron/ascorbate-dependent oxidoreductase family.</text>
</comment>
<dbReference type="InterPro" id="IPR005123">
    <property type="entry name" value="Oxoglu/Fe-dep_dioxygenase_dom"/>
</dbReference>
<keyword evidence="1" id="KW-0479">Metal-binding</keyword>
<keyword evidence="5" id="KW-1185">Reference proteome</keyword>
<dbReference type="Gene3D" id="2.60.120.330">
    <property type="entry name" value="B-lactam Antibiotic, Isopenicillin N Synthase, Chain"/>
    <property type="match status" value="1"/>
</dbReference>
<dbReference type="STRING" id="94130.A0A2Z6RLB4"/>
<dbReference type="SUPFAM" id="SSF51197">
    <property type="entry name" value="Clavaminate synthase-like"/>
    <property type="match status" value="1"/>
</dbReference>
<dbReference type="EMBL" id="BEXD01003870">
    <property type="protein sequence ID" value="GBC03124.1"/>
    <property type="molecule type" value="Genomic_DNA"/>
</dbReference>
<evidence type="ECO:0000313" key="5">
    <source>
        <dbReference type="Proteomes" id="UP000247702"/>
    </source>
</evidence>
<organism evidence="3 5">
    <name type="scientific">Rhizophagus clarus</name>
    <dbReference type="NCBI Taxonomy" id="94130"/>
    <lineage>
        <taxon>Eukaryota</taxon>
        <taxon>Fungi</taxon>
        <taxon>Fungi incertae sedis</taxon>
        <taxon>Mucoromycota</taxon>
        <taxon>Glomeromycotina</taxon>
        <taxon>Glomeromycetes</taxon>
        <taxon>Glomerales</taxon>
        <taxon>Glomeraceae</taxon>
        <taxon>Rhizophagus</taxon>
    </lineage>
</organism>